<evidence type="ECO:0000313" key="5">
    <source>
        <dbReference type="Proteomes" id="UP001075354"/>
    </source>
</evidence>
<dbReference type="InterPro" id="IPR050216">
    <property type="entry name" value="LRR_domain-containing"/>
</dbReference>
<dbReference type="InterPro" id="IPR055414">
    <property type="entry name" value="LRR_R13L4/SHOC2-like"/>
</dbReference>
<dbReference type="EMBL" id="JAPTSV010000005">
    <property type="protein sequence ID" value="KAJ1527858.1"/>
    <property type="molecule type" value="Genomic_DNA"/>
</dbReference>
<sequence>MEVNREPRAWSLDEKNRGLKGNDCNDCSNDILVEVEHGLPVFKKTLWSKLRMLSHLDLSHSNILVLPDALGDLSGLRFLGASHNKLRLLPSSVGQLKGLAKLVLTFNILSDLPPSFAELNNLEYLDVSNNQFKSPPECFQMGCIKISHFDISHNKIEEWSVGPMCAYGMKTFNCSYNCLKINPSWLWGDVCHSLEDLDLSFNSFSNLAHMIKTYTLWRTGVTVVLRNVNLNNCGLSTNDIHLLHQLKAVQKLRLENGKVNGKLSLEAKSNFLWQISFKPFQSCASLTELYISRVGLASLPEDISCLDSLEIFDCQGNYIQWLPDTFSQLANLRIAVLSNNKVLFLPQNFGNLISLEELRLDYNAMGELPSSFSNLKNLKWLDLYFNNFEEFPVCIGDVVMNLAGFDLDFNRLESSLLINKNVCICVFFKLLFKSCVCY</sequence>
<comment type="caution">
    <text evidence="4">The sequence shown here is derived from an EMBL/GenBank/DDBJ whole genome shotgun (WGS) entry which is preliminary data.</text>
</comment>
<keyword evidence="2" id="KW-0677">Repeat</keyword>
<reference evidence="4" key="1">
    <citation type="submission" date="2022-12" db="EMBL/GenBank/DDBJ databases">
        <title>Chromosome-level genome assembly of the bean flower thrips Megalurothrips usitatus.</title>
        <authorList>
            <person name="Ma L."/>
            <person name="Liu Q."/>
            <person name="Li H."/>
            <person name="Cai W."/>
        </authorList>
    </citation>
    <scope>NUCLEOTIDE SEQUENCE</scope>
    <source>
        <strain evidence="4">Cailab_2022a</strain>
    </source>
</reference>
<evidence type="ECO:0000313" key="4">
    <source>
        <dbReference type="EMBL" id="KAJ1527858.1"/>
    </source>
</evidence>
<accession>A0AAV7XVB2</accession>
<dbReference type="SMART" id="SM00369">
    <property type="entry name" value="LRR_TYP"/>
    <property type="match status" value="7"/>
</dbReference>
<dbReference type="InterPro" id="IPR032675">
    <property type="entry name" value="LRR_dom_sf"/>
</dbReference>
<dbReference type="InterPro" id="IPR003591">
    <property type="entry name" value="Leu-rich_rpt_typical-subtyp"/>
</dbReference>
<dbReference type="AlphaFoldDB" id="A0AAV7XVB2"/>
<dbReference type="SUPFAM" id="SSF52058">
    <property type="entry name" value="L domain-like"/>
    <property type="match status" value="2"/>
</dbReference>
<protein>
    <recommendedName>
        <fullName evidence="3">Disease resistance R13L4/SHOC-2-like LRR domain-containing protein</fullName>
    </recommendedName>
</protein>
<gene>
    <name evidence="4" type="ORF">ONE63_007798</name>
</gene>
<dbReference type="PANTHER" id="PTHR48051:SF1">
    <property type="entry name" value="RAS SUPPRESSOR PROTEIN 1"/>
    <property type="match status" value="1"/>
</dbReference>
<dbReference type="Pfam" id="PF23598">
    <property type="entry name" value="LRR_14"/>
    <property type="match status" value="1"/>
</dbReference>
<feature type="domain" description="Disease resistance R13L4/SHOC-2-like LRR" evidence="3">
    <location>
        <begin position="274"/>
        <end position="388"/>
    </location>
</feature>
<keyword evidence="1" id="KW-0433">Leucine-rich repeat</keyword>
<evidence type="ECO:0000259" key="3">
    <source>
        <dbReference type="Pfam" id="PF23598"/>
    </source>
</evidence>
<dbReference type="Pfam" id="PF13855">
    <property type="entry name" value="LRR_8"/>
    <property type="match status" value="1"/>
</dbReference>
<organism evidence="4 5">
    <name type="scientific">Megalurothrips usitatus</name>
    <name type="common">bean blossom thrips</name>
    <dbReference type="NCBI Taxonomy" id="439358"/>
    <lineage>
        <taxon>Eukaryota</taxon>
        <taxon>Metazoa</taxon>
        <taxon>Ecdysozoa</taxon>
        <taxon>Arthropoda</taxon>
        <taxon>Hexapoda</taxon>
        <taxon>Insecta</taxon>
        <taxon>Pterygota</taxon>
        <taxon>Neoptera</taxon>
        <taxon>Paraneoptera</taxon>
        <taxon>Thysanoptera</taxon>
        <taxon>Terebrantia</taxon>
        <taxon>Thripoidea</taxon>
        <taxon>Thripidae</taxon>
        <taxon>Megalurothrips</taxon>
    </lineage>
</organism>
<dbReference type="Gene3D" id="3.80.10.10">
    <property type="entry name" value="Ribonuclease Inhibitor"/>
    <property type="match status" value="3"/>
</dbReference>
<dbReference type="SMART" id="SM00364">
    <property type="entry name" value="LRR_BAC"/>
    <property type="match status" value="6"/>
</dbReference>
<dbReference type="InterPro" id="IPR001611">
    <property type="entry name" value="Leu-rich_rpt"/>
</dbReference>
<dbReference type="PANTHER" id="PTHR48051">
    <property type="match status" value="1"/>
</dbReference>
<evidence type="ECO:0000256" key="2">
    <source>
        <dbReference type="ARBA" id="ARBA00022737"/>
    </source>
</evidence>
<evidence type="ECO:0000256" key="1">
    <source>
        <dbReference type="ARBA" id="ARBA00022614"/>
    </source>
</evidence>
<keyword evidence="5" id="KW-1185">Reference proteome</keyword>
<dbReference type="Proteomes" id="UP001075354">
    <property type="component" value="Chromosome 5"/>
</dbReference>
<name>A0AAV7XVB2_9NEOP</name>
<proteinExistence type="predicted"/>
<dbReference type="GO" id="GO:0005737">
    <property type="term" value="C:cytoplasm"/>
    <property type="evidence" value="ECO:0007669"/>
    <property type="project" value="TreeGrafter"/>
</dbReference>